<reference evidence="3" key="1">
    <citation type="journal article" date="2019" name="Int. J. Syst. Evol. Microbiol.">
        <title>The Global Catalogue of Microorganisms (GCM) 10K type strain sequencing project: providing services to taxonomists for standard genome sequencing and annotation.</title>
        <authorList>
            <consortium name="The Broad Institute Genomics Platform"/>
            <consortium name="The Broad Institute Genome Sequencing Center for Infectious Disease"/>
            <person name="Wu L."/>
            <person name="Ma J."/>
        </authorList>
    </citation>
    <scope>NUCLEOTIDE SEQUENCE [LARGE SCALE GENOMIC DNA]</scope>
    <source>
        <strain evidence="3">JCM 17938</strain>
    </source>
</reference>
<dbReference type="Proteomes" id="UP001500212">
    <property type="component" value="Unassembled WGS sequence"/>
</dbReference>
<protein>
    <submittedName>
        <fullName evidence="2">Uncharacterized protein</fullName>
    </submittedName>
</protein>
<organism evidence="2 3">
    <name type="scientific">Actinoallomurus liliacearum</name>
    <dbReference type="NCBI Taxonomy" id="1080073"/>
    <lineage>
        <taxon>Bacteria</taxon>
        <taxon>Bacillati</taxon>
        <taxon>Actinomycetota</taxon>
        <taxon>Actinomycetes</taxon>
        <taxon>Streptosporangiales</taxon>
        <taxon>Thermomonosporaceae</taxon>
        <taxon>Actinoallomurus</taxon>
    </lineage>
</organism>
<gene>
    <name evidence="2" type="ORF">GCM10023195_82900</name>
</gene>
<keyword evidence="3" id="KW-1185">Reference proteome</keyword>
<comment type="caution">
    <text evidence="2">The sequence shown here is derived from an EMBL/GenBank/DDBJ whole genome shotgun (WGS) entry which is preliminary data.</text>
</comment>
<name>A0ABP8TX15_9ACTN</name>
<dbReference type="EMBL" id="BAABHJ010000040">
    <property type="protein sequence ID" value="GAA4618442.1"/>
    <property type="molecule type" value="Genomic_DNA"/>
</dbReference>
<proteinExistence type="predicted"/>
<sequence length="198" mass="21690">MESDLDTVDVSERLIQHDAVSDLGCHRLAYAFVGTAFRYVWTIWVAEQDPYGETGLRLLCEDADDSGVLGDEETRVDENADLLFGLTEEPVPYVAGNGPAVGVGGFDLCATQSWRWWLYVSAPDFRLINAKEMGQFRTVTRVGTSSIQPPSNGLHIHAQAGGYVLLSQAGLSEGTPQDIVHRDPPNRAGWADANTRRP</sequence>
<evidence type="ECO:0000313" key="2">
    <source>
        <dbReference type="EMBL" id="GAA4618442.1"/>
    </source>
</evidence>
<feature type="region of interest" description="Disordered" evidence="1">
    <location>
        <begin position="175"/>
        <end position="198"/>
    </location>
</feature>
<evidence type="ECO:0000313" key="3">
    <source>
        <dbReference type="Proteomes" id="UP001500212"/>
    </source>
</evidence>
<evidence type="ECO:0000256" key="1">
    <source>
        <dbReference type="SAM" id="MobiDB-lite"/>
    </source>
</evidence>
<accession>A0ABP8TX15</accession>